<dbReference type="OrthoDB" id="2943757at2"/>
<evidence type="ECO:0000313" key="4">
    <source>
        <dbReference type="Proteomes" id="UP000626244"/>
    </source>
</evidence>
<name>A0A8J3ADX4_9BACI</name>
<feature type="transmembrane region" description="Helical" evidence="1">
    <location>
        <begin position="125"/>
        <end position="145"/>
    </location>
</feature>
<dbReference type="Proteomes" id="UP000626244">
    <property type="component" value="Unassembled WGS sequence"/>
</dbReference>
<gene>
    <name evidence="3" type="ORF">GCM10007380_00880</name>
</gene>
<protein>
    <recommendedName>
        <fullName evidence="5">LPXTG cell wall anchor domain-containing protein</fullName>
    </recommendedName>
</protein>
<accession>A0A8J3ADX4</accession>
<reference evidence="4" key="1">
    <citation type="journal article" date="2019" name="Int. J. Syst. Evol. Microbiol.">
        <title>The Global Catalogue of Microorganisms (GCM) 10K type strain sequencing project: providing services to taxonomists for standard genome sequencing and annotation.</title>
        <authorList>
            <consortium name="The Broad Institute Genomics Platform"/>
            <consortium name="The Broad Institute Genome Sequencing Center for Infectious Disease"/>
            <person name="Wu L."/>
            <person name="Ma J."/>
        </authorList>
    </citation>
    <scope>NUCLEOTIDE SEQUENCE [LARGE SCALE GENOMIC DNA]</scope>
    <source>
        <strain evidence="4">CGMCC 1.14993</strain>
    </source>
</reference>
<keyword evidence="4" id="KW-1185">Reference proteome</keyword>
<dbReference type="RefSeq" id="WP_088002657.1">
    <property type="nucleotide sequence ID" value="NZ_BMHB01000001.1"/>
</dbReference>
<sequence length="152" mass="17545">MNRILLTLTTLMLTLLLSINAFAASDSTNLDQSYEKNNKRINRDFDHDFYDPNHVMDDNDNILNNTKNEFNDMKNDVNRNVNELNNGTMNNNGTSDTNRYYERTVTPKPVGNTLNPADDDVHMNYGWLGFLALAALLGLIAYFMFRRKERVD</sequence>
<evidence type="ECO:0008006" key="5">
    <source>
        <dbReference type="Google" id="ProtNLM"/>
    </source>
</evidence>
<keyword evidence="1" id="KW-1133">Transmembrane helix</keyword>
<evidence type="ECO:0000256" key="2">
    <source>
        <dbReference type="SAM" id="SignalP"/>
    </source>
</evidence>
<evidence type="ECO:0000313" key="3">
    <source>
        <dbReference type="EMBL" id="GGI10057.1"/>
    </source>
</evidence>
<proteinExistence type="predicted"/>
<comment type="caution">
    <text evidence="3">The sequence shown here is derived from an EMBL/GenBank/DDBJ whole genome shotgun (WGS) entry which is preliminary data.</text>
</comment>
<feature type="chain" id="PRO_5035244942" description="LPXTG cell wall anchor domain-containing protein" evidence="2">
    <location>
        <begin position="24"/>
        <end position="152"/>
    </location>
</feature>
<keyword evidence="1" id="KW-0812">Transmembrane</keyword>
<feature type="signal peptide" evidence="2">
    <location>
        <begin position="1"/>
        <end position="23"/>
    </location>
</feature>
<keyword evidence="1" id="KW-0472">Membrane</keyword>
<evidence type="ECO:0000256" key="1">
    <source>
        <dbReference type="SAM" id="Phobius"/>
    </source>
</evidence>
<keyword evidence="2" id="KW-0732">Signal</keyword>
<dbReference type="EMBL" id="BMHB01000001">
    <property type="protein sequence ID" value="GGI10057.1"/>
    <property type="molecule type" value="Genomic_DNA"/>
</dbReference>
<dbReference type="AlphaFoldDB" id="A0A8J3ADX4"/>
<organism evidence="3 4">
    <name type="scientific">Gottfriedia solisilvae</name>
    <dbReference type="NCBI Taxonomy" id="1516104"/>
    <lineage>
        <taxon>Bacteria</taxon>
        <taxon>Bacillati</taxon>
        <taxon>Bacillota</taxon>
        <taxon>Bacilli</taxon>
        <taxon>Bacillales</taxon>
        <taxon>Bacillaceae</taxon>
        <taxon>Gottfriedia</taxon>
    </lineage>
</organism>